<comment type="caution">
    <text evidence="2">The sequence shown here is derived from an EMBL/GenBank/DDBJ whole genome shotgun (WGS) entry which is preliminary data.</text>
</comment>
<feature type="domain" description="HTH luxR-type" evidence="1">
    <location>
        <begin position="7"/>
        <end position="74"/>
    </location>
</feature>
<gene>
    <name evidence="2" type="ORF">A2841_01210</name>
</gene>
<dbReference type="SMART" id="SM00421">
    <property type="entry name" value="HTH_LUXR"/>
    <property type="match status" value="1"/>
</dbReference>
<evidence type="ECO:0000259" key="1">
    <source>
        <dbReference type="SMART" id="SM00421"/>
    </source>
</evidence>
<dbReference type="GO" id="GO:0003677">
    <property type="term" value="F:DNA binding"/>
    <property type="evidence" value="ECO:0007669"/>
    <property type="project" value="InterPro"/>
</dbReference>
<sequence length="81" mass="9402">MSTPCTDEILSPYEAEILRLVAEGKNYRKIARRLNKQGGPVHRSYGTIKRVVRRIRKKMIVAQNTPNHMLYSLAKNWGMFV</sequence>
<evidence type="ECO:0000313" key="2">
    <source>
        <dbReference type="EMBL" id="OGG44093.1"/>
    </source>
</evidence>
<dbReference type="Proteomes" id="UP000178249">
    <property type="component" value="Unassembled WGS sequence"/>
</dbReference>
<proteinExistence type="predicted"/>
<name>A0A1F6C4T4_9BACT</name>
<accession>A0A1F6C4T4</accession>
<evidence type="ECO:0000313" key="3">
    <source>
        <dbReference type="Proteomes" id="UP000178249"/>
    </source>
</evidence>
<dbReference type="InterPro" id="IPR036388">
    <property type="entry name" value="WH-like_DNA-bd_sf"/>
</dbReference>
<dbReference type="InterPro" id="IPR016032">
    <property type="entry name" value="Sig_transdc_resp-reg_C-effctor"/>
</dbReference>
<protein>
    <recommendedName>
        <fullName evidence="1">HTH luxR-type domain-containing protein</fullName>
    </recommendedName>
</protein>
<dbReference type="EMBL" id="MFKP01000022">
    <property type="protein sequence ID" value="OGG44093.1"/>
    <property type="molecule type" value="Genomic_DNA"/>
</dbReference>
<dbReference type="Gene3D" id="1.10.10.10">
    <property type="entry name" value="Winged helix-like DNA-binding domain superfamily/Winged helix DNA-binding domain"/>
    <property type="match status" value="1"/>
</dbReference>
<dbReference type="SUPFAM" id="SSF46894">
    <property type="entry name" value="C-terminal effector domain of the bipartite response regulators"/>
    <property type="match status" value="1"/>
</dbReference>
<reference evidence="2 3" key="1">
    <citation type="journal article" date="2016" name="Nat. Commun.">
        <title>Thousands of microbial genomes shed light on interconnected biogeochemical processes in an aquifer system.</title>
        <authorList>
            <person name="Anantharaman K."/>
            <person name="Brown C.T."/>
            <person name="Hug L.A."/>
            <person name="Sharon I."/>
            <person name="Castelle C.J."/>
            <person name="Probst A.J."/>
            <person name="Thomas B.C."/>
            <person name="Singh A."/>
            <person name="Wilkins M.J."/>
            <person name="Karaoz U."/>
            <person name="Brodie E.L."/>
            <person name="Williams K.H."/>
            <person name="Hubbard S.S."/>
            <person name="Banfield J.F."/>
        </authorList>
    </citation>
    <scope>NUCLEOTIDE SEQUENCE [LARGE SCALE GENOMIC DNA]</scope>
</reference>
<organism evidence="2 3">
    <name type="scientific">Candidatus Kaiserbacteria bacterium RIFCSPHIGHO2_01_FULL_48_10</name>
    <dbReference type="NCBI Taxonomy" id="1798476"/>
    <lineage>
        <taxon>Bacteria</taxon>
        <taxon>Candidatus Kaiseribacteriota</taxon>
    </lineage>
</organism>
<dbReference type="AlphaFoldDB" id="A0A1F6C4T4"/>
<dbReference type="GO" id="GO:0006355">
    <property type="term" value="P:regulation of DNA-templated transcription"/>
    <property type="evidence" value="ECO:0007669"/>
    <property type="project" value="InterPro"/>
</dbReference>
<dbReference type="InterPro" id="IPR000792">
    <property type="entry name" value="Tscrpt_reg_LuxR_C"/>
</dbReference>